<dbReference type="AlphaFoldDB" id="A0A922HWE0"/>
<reference evidence="1" key="2">
    <citation type="journal article" date="2022" name="Res Sq">
        <title>Comparative Genomics Reveals Insights into the Divergent Evolution of Astigmatic Mites and Household Pest Adaptations.</title>
        <authorList>
            <person name="Xiong Q."/>
            <person name="Wan A.T.-Y."/>
            <person name="Liu X.-Y."/>
            <person name="Fung C.S.-H."/>
            <person name="Xiao X."/>
            <person name="Malainual N."/>
            <person name="Hou J."/>
            <person name="Wang L."/>
            <person name="Wang M."/>
            <person name="Yang K."/>
            <person name="Cui Y."/>
            <person name="Leung E."/>
            <person name="Nong W."/>
            <person name="Shin S.-K."/>
            <person name="Au S."/>
            <person name="Jeong K.Y."/>
            <person name="Chew F.T."/>
            <person name="Hui J."/>
            <person name="Leung T.F."/>
            <person name="Tungtrongchitr A."/>
            <person name="Zhong N."/>
            <person name="Liu Z."/>
            <person name="Tsui S."/>
        </authorList>
    </citation>
    <scope>NUCLEOTIDE SEQUENCE</scope>
    <source>
        <strain evidence="1">Derf</strain>
        <tissue evidence="1">Whole organism</tissue>
    </source>
</reference>
<accession>A0A922HWE0</accession>
<dbReference type="Proteomes" id="UP000790347">
    <property type="component" value="Unassembled WGS sequence"/>
</dbReference>
<evidence type="ECO:0000313" key="1">
    <source>
        <dbReference type="EMBL" id="KAH9510673.1"/>
    </source>
</evidence>
<name>A0A922HWE0_DERFA</name>
<comment type="caution">
    <text evidence="1">The sequence shown here is derived from an EMBL/GenBank/DDBJ whole genome shotgun (WGS) entry which is preliminary data.</text>
</comment>
<protein>
    <submittedName>
        <fullName evidence="1">Uncharacterized protein</fullName>
    </submittedName>
</protein>
<dbReference type="EMBL" id="ASGP02000004">
    <property type="protein sequence ID" value="KAH9510673.1"/>
    <property type="molecule type" value="Genomic_DNA"/>
</dbReference>
<proteinExistence type="predicted"/>
<sequence length="66" mass="7403">MQYVVEFRPASNTDSLFVTCVVDHGDVIGLDHHLSYECQESDCPICGQNHNEALCLANFNPISYKN</sequence>
<keyword evidence="2" id="KW-1185">Reference proteome</keyword>
<organism evidence="1 2">
    <name type="scientific">Dermatophagoides farinae</name>
    <name type="common">American house dust mite</name>
    <dbReference type="NCBI Taxonomy" id="6954"/>
    <lineage>
        <taxon>Eukaryota</taxon>
        <taxon>Metazoa</taxon>
        <taxon>Ecdysozoa</taxon>
        <taxon>Arthropoda</taxon>
        <taxon>Chelicerata</taxon>
        <taxon>Arachnida</taxon>
        <taxon>Acari</taxon>
        <taxon>Acariformes</taxon>
        <taxon>Sarcoptiformes</taxon>
        <taxon>Astigmata</taxon>
        <taxon>Psoroptidia</taxon>
        <taxon>Analgoidea</taxon>
        <taxon>Pyroglyphidae</taxon>
        <taxon>Dermatophagoidinae</taxon>
        <taxon>Dermatophagoides</taxon>
    </lineage>
</organism>
<evidence type="ECO:0000313" key="2">
    <source>
        <dbReference type="Proteomes" id="UP000790347"/>
    </source>
</evidence>
<reference evidence="1" key="1">
    <citation type="submission" date="2013-05" db="EMBL/GenBank/DDBJ databases">
        <authorList>
            <person name="Yim A.K.Y."/>
            <person name="Chan T.F."/>
            <person name="Ji K.M."/>
            <person name="Liu X.Y."/>
            <person name="Zhou J.W."/>
            <person name="Li R.Q."/>
            <person name="Yang K.Y."/>
            <person name="Li J."/>
            <person name="Li M."/>
            <person name="Law P.T.W."/>
            <person name="Wu Y.L."/>
            <person name="Cai Z.L."/>
            <person name="Qin H."/>
            <person name="Bao Y."/>
            <person name="Leung R.K.K."/>
            <person name="Ng P.K.S."/>
            <person name="Zou J."/>
            <person name="Zhong X.J."/>
            <person name="Ran P.X."/>
            <person name="Zhong N.S."/>
            <person name="Liu Z.G."/>
            <person name="Tsui S.K.W."/>
        </authorList>
    </citation>
    <scope>NUCLEOTIDE SEQUENCE</scope>
    <source>
        <strain evidence="1">Derf</strain>
        <tissue evidence="1">Whole organism</tissue>
    </source>
</reference>
<gene>
    <name evidence="1" type="ORF">DERF_009182</name>
</gene>